<keyword evidence="9" id="KW-1185">Reference proteome</keyword>
<dbReference type="InterPro" id="IPR015422">
    <property type="entry name" value="PyrdxlP-dep_Trfase_small"/>
</dbReference>
<evidence type="ECO:0000256" key="4">
    <source>
        <dbReference type="ARBA" id="ARBA00022679"/>
    </source>
</evidence>
<dbReference type="PANTHER" id="PTHR46383:SF1">
    <property type="entry name" value="ASPARTATE AMINOTRANSFERASE"/>
    <property type="match status" value="1"/>
</dbReference>
<dbReference type="PROSITE" id="PS00105">
    <property type="entry name" value="AA_TRANSFER_CLASS_1"/>
    <property type="match status" value="1"/>
</dbReference>
<dbReference type="InterPro" id="IPR004839">
    <property type="entry name" value="Aminotransferase_I/II_large"/>
</dbReference>
<reference evidence="8 9" key="1">
    <citation type="submission" date="2015-09" db="EMBL/GenBank/DDBJ databases">
        <title>Genome sequence, genome mining and natural product profiling of a biocontrol bacterium Streptomyces malaysiensis F913.</title>
        <authorList>
            <person name="Xu Y."/>
            <person name="Wei J."/>
            <person name="Xie J."/>
            <person name="Li T."/>
            <person name="Zhou Z."/>
        </authorList>
    </citation>
    <scope>NUCLEOTIDE SEQUENCE [LARGE SCALE GENOMIC DNA]</scope>
    <source>
        <strain evidence="8 9">F913</strain>
    </source>
</reference>
<evidence type="ECO:0000256" key="6">
    <source>
        <dbReference type="RuleBase" id="RU000481"/>
    </source>
</evidence>
<evidence type="ECO:0000256" key="5">
    <source>
        <dbReference type="ARBA" id="ARBA00022898"/>
    </source>
</evidence>
<comment type="caution">
    <text evidence="8">The sequence shown here is derived from an EMBL/GenBank/DDBJ whole genome shotgun (WGS) entry which is preliminary data.</text>
</comment>
<evidence type="ECO:0000259" key="7">
    <source>
        <dbReference type="Pfam" id="PF00155"/>
    </source>
</evidence>
<dbReference type="InterPro" id="IPR004838">
    <property type="entry name" value="NHTrfase_class1_PyrdxlP-BS"/>
</dbReference>
<dbReference type="EC" id="2.6.1.-" evidence="6"/>
<dbReference type="GO" id="GO:0006520">
    <property type="term" value="P:amino acid metabolic process"/>
    <property type="evidence" value="ECO:0007669"/>
    <property type="project" value="InterPro"/>
</dbReference>
<dbReference type="Pfam" id="PF00155">
    <property type="entry name" value="Aminotran_1_2"/>
    <property type="match status" value="1"/>
</dbReference>
<dbReference type="InterPro" id="IPR015424">
    <property type="entry name" value="PyrdxlP-dep_Trfase"/>
</dbReference>
<dbReference type="Gene3D" id="3.40.640.10">
    <property type="entry name" value="Type I PLP-dependent aspartate aminotransferase-like (Major domain)"/>
    <property type="match status" value="1"/>
</dbReference>
<evidence type="ECO:0000256" key="1">
    <source>
        <dbReference type="ARBA" id="ARBA00001933"/>
    </source>
</evidence>
<keyword evidence="5" id="KW-0663">Pyridoxal phosphate</keyword>
<dbReference type="SUPFAM" id="SSF53383">
    <property type="entry name" value="PLP-dependent transferases"/>
    <property type="match status" value="1"/>
</dbReference>
<sequence>MVTLSPTATLRQRAAKLRREGVDVFDFSAGELDLPTPAHIVHAAIDAASEPENHHYGPTGGDDDLRQAIADRLTPPATAPLDGSRVLVTNGAKQALFNTFMTLLQPGDEVLIPAPYWVTFPSSVRLAGGRPVVVQPSTGALKVTSDDVEAARTPSTRALVLCSPNNPTGLVYDRSELGALLAWAAEHGVWIVSDETYVDLGFRPVPAPSRVAPAITDRLVTVGSVSKSFAMTGWRVGWMSGPKHVIDAATAVQSHTTSNVGRIAQAAALAALTGPDVTAGFRATLRERLSLCASVLEPLGLFQTPPDGAFYVFPDIRRFHPDDLAVADRLLSAGVVTVPGTSFGAPGHVRLSFAVEEAQLRHGLQIMADVLGDWDD</sequence>
<evidence type="ECO:0000313" key="8">
    <source>
        <dbReference type="EMBL" id="PNG94361.1"/>
    </source>
</evidence>
<gene>
    <name evidence="8" type="ORF">SMF913_10386</name>
</gene>
<dbReference type="PANTHER" id="PTHR46383">
    <property type="entry name" value="ASPARTATE AMINOTRANSFERASE"/>
    <property type="match status" value="1"/>
</dbReference>
<dbReference type="EMBL" id="LJIW01000001">
    <property type="protein sequence ID" value="PNG94361.1"/>
    <property type="molecule type" value="Genomic_DNA"/>
</dbReference>
<proteinExistence type="inferred from homology"/>
<keyword evidence="3 6" id="KW-0032">Aminotransferase</keyword>
<protein>
    <recommendedName>
        <fullName evidence="6">Aminotransferase</fullName>
        <ecNumber evidence="6">2.6.1.-</ecNumber>
    </recommendedName>
</protein>
<dbReference type="InterPro" id="IPR050596">
    <property type="entry name" value="AspAT/PAT-like"/>
</dbReference>
<comment type="cofactor">
    <cofactor evidence="1 6">
        <name>pyridoxal 5'-phosphate</name>
        <dbReference type="ChEBI" id="CHEBI:597326"/>
    </cofactor>
</comment>
<comment type="similarity">
    <text evidence="2 6">Belongs to the class-I pyridoxal-phosphate-dependent aminotransferase family.</text>
</comment>
<dbReference type="RefSeq" id="WP_180990530.1">
    <property type="nucleotide sequence ID" value="NZ_JBHWGF010000009.1"/>
</dbReference>
<dbReference type="Gene3D" id="3.90.1150.10">
    <property type="entry name" value="Aspartate Aminotransferase, domain 1"/>
    <property type="match status" value="1"/>
</dbReference>
<dbReference type="GO" id="GO:0030170">
    <property type="term" value="F:pyridoxal phosphate binding"/>
    <property type="evidence" value="ECO:0007669"/>
    <property type="project" value="InterPro"/>
</dbReference>
<dbReference type="CDD" id="cd00609">
    <property type="entry name" value="AAT_like"/>
    <property type="match status" value="1"/>
</dbReference>
<evidence type="ECO:0000256" key="2">
    <source>
        <dbReference type="ARBA" id="ARBA00007441"/>
    </source>
</evidence>
<evidence type="ECO:0000256" key="3">
    <source>
        <dbReference type="ARBA" id="ARBA00022576"/>
    </source>
</evidence>
<organism evidence="8 9">
    <name type="scientific">Streptomyces malaysiensis</name>
    <dbReference type="NCBI Taxonomy" id="92644"/>
    <lineage>
        <taxon>Bacteria</taxon>
        <taxon>Bacillati</taxon>
        <taxon>Actinomycetota</taxon>
        <taxon>Actinomycetes</taxon>
        <taxon>Kitasatosporales</taxon>
        <taxon>Streptomycetaceae</taxon>
        <taxon>Streptomyces</taxon>
        <taxon>Streptomyces violaceusniger group</taxon>
    </lineage>
</organism>
<dbReference type="Proteomes" id="UP000236520">
    <property type="component" value="Unassembled WGS sequence"/>
</dbReference>
<dbReference type="AlphaFoldDB" id="A0A2J7Z255"/>
<dbReference type="GO" id="GO:0008483">
    <property type="term" value="F:transaminase activity"/>
    <property type="evidence" value="ECO:0007669"/>
    <property type="project" value="UniProtKB-KW"/>
</dbReference>
<dbReference type="InterPro" id="IPR015421">
    <property type="entry name" value="PyrdxlP-dep_Trfase_major"/>
</dbReference>
<feature type="domain" description="Aminotransferase class I/classII large" evidence="7">
    <location>
        <begin position="23"/>
        <end position="365"/>
    </location>
</feature>
<keyword evidence="4 6" id="KW-0808">Transferase</keyword>
<evidence type="ECO:0000313" key="9">
    <source>
        <dbReference type="Proteomes" id="UP000236520"/>
    </source>
</evidence>
<accession>A0A2J7Z255</accession>
<name>A0A2J7Z255_STRMQ</name>